<comment type="catalytic activity">
    <reaction evidence="10">
        <text>S-hexadecanoyl-L-cysteinyl-[protein] + H2O = L-cysteinyl-[protein] + hexadecanoate + H(+)</text>
        <dbReference type="Rhea" id="RHEA:19233"/>
        <dbReference type="Rhea" id="RHEA-COMP:10131"/>
        <dbReference type="Rhea" id="RHEA-COMP:11032"/>
        <dbReference type="ChEBI" id="CHEBI:7896"/>
        <dbReference type="ChEBI" id="CHEBI:15377"/>
        <dbReference type="ChEBI" id="CHEBI:15378"/>
        <dbReference type="ChEBI" id="CHEBI:29950"/>
        <dbReference type="ChEBI" id="CHEBI:74151"/>
        <dbReference type="EC" id="3.1.2.22"/>
    </reaction>
    <physiologicalReaction direction="left-to-right" evidence="10">
        <dbReference type="Rhea" id="RHEA:19234"/>
    </physiologicalReaction>
</comment>
<comment type="function">
    <text evidence="9">Acts as an acyl-protein thioesterase that hydrolyzes fatty acids from acylated residues in proteins. Regulates the mitochondrial S-depalmitoylation of the nucleophilic active site residue of peroxiredoxin-5/PRDX5, a key antioxidant protein, therefore modulating mitochondrial antioxidant ability. Also catalyzes the deglucuronidation of mycophenolic acid acyl-glucuronide, an active metabolite of the immunosuppressant drug mycophenolate.</text>
</comment>
<dbReference type="GO" id="GO:0008474">
    <property type="term" value="F:palmitoyl-(protein) hydrolase activity"/>
    <property type="evidence" value="ECO:0007669"/>
    <property type="project" value="UniProtKB-EC"/>
</dbReference>
<dbReference type="Proteomes" id="UP000269692">
    <property type="component" value="Unassembled WGS sequence"/>
</dbReference>
<dbReference type="InterPro" id="IPR052382">
    <property type="entry name" value="ABHD10_acyl-thioesterase"/>
</dbReference>
<dbReference type="Gene3D" id="3.40.50.1820">
    <property type="entry name" value="alpha/beta hydrolase"/>
    <property type="match status" value="1"/>
</dbReference>
<keyword evidence="3" id="KW-0809">Transit peptide</keyword>
<keyword evidence="14" id="KW-1185">Reference proteome</keyword>
<feature type="domain" description="AB hydrolase-1" evidence="12">
    <location>
        <begin position="47"/>
        <end position="241"/>
    </location>
</feature>
<comment type="caution">
    <text evidence="13">The sequence shown here is derived from an EMBL/GenBank/DDBJ whole genome shotgun (WGS) entry which is preliminary data.</text>
</comment>
<dbReference type="PANTHER" id="PTHR16138">
    <property type="entry name" value="MYCOPHENOLIC ACID ACYL-GLUCURONIDE ESTERASE, MITOCHONDRIAL"/>
    <property type="match status" value="1"/>
</dbReference>
<dbReference type="InterPro" id="IPR000073">
    <property type="entry name" value="AB_hydrolase_1"/>
</dbReference>
<evidence type="ECO:0000256" key="1">
    <source>
        <dbReference type="ARBA" id="ARBA00012423"/>
    </source>
</evidence>
<dbReference type="AlphaFoldDB" id="A0A3L7AFF8"/>
<dbReference type="EC" id="3.1.1.93" evidence="4"/>
<name>A0A3L7AFF8_9HYPH</name>
<dbReference type="RefSeq" id="WP_121623144.1">
    <property type="nucleotide sequence ID" value="NZ_JACIIW010000002.1"/>
</dbReference>
<dbReference type="OrthoDB" id="9813296at2"/>
<dbReference type="SUPFAM" id="SSF53474">
    <property type="entry name" value="alpha/beta-Hydrolases"/>
    <property type="match status" value="1"/>
</dbReference>
<keyword evidence="2 13" id="KW-0378">Hydrolase</keyword>
<evidence type="ECO:0000256" key="10">
    <source>
        <dbReference type="ARBA" id="ARBA00047409"/>
    </source>
</evidence>
<sequence length="252" mass="27535">MIENEISSRLTVGDRVIAVRTVPGRAPGVLWLGGFKSDMTGTKAEHLARWAAARGTGYVRFDYSGHGASSGRFEDGTISHWLAESLAVFEATSGPQVLVGSSMGGWMALLLARALAARGEPRLAALVLIAPAPDFTQTLMWERFPPPVRQQIETTGRFLKPSLYGEEAYVITRALIEDGRRHLLLGAPFAVGCPVRILQGAKDEDVPWEHAMRLVSCLAEDDVVFALVKDGDHRLSRPEDLERLTAALEEFV</sequence>
<evidence type="ECO:0000256" key="8">
    <source>
        <dbReference type="ARBA" id="ARBA00042704"/>
    </source>
</evidence>
<evidence type="ECO:0000256" key="9">
    <source>
        <dbReference type="ARBA" id="ARBA00046047"/>
    </source>
</evidence>
<evidence type="ECO:0000256" key="4">
    <source>
        <dbReference type="ARBA" id="ARBA00039132"/>
    </source>
</evidence>
<dbReference type="GO" id="GO:0102390">
    <property type="term" value="F:mycophenolic acid acyl-glucuronide esterase activity"/>
    <property type="evidence" value="ECO:0007669"/>
    <property type="project" value="UniProtKB-EC"/>
</dbReference>
<evidence type="ECO:0000256" key="11">
    <source>
        <dbReference type="ARBA" id="ARBA00047972"/>
    </source>
</evidence>
<evidence type="ECO:0000256" key="2">
    <source>
        <dbReference type="ARBA" id="ARBA00022801"/>
    </source>
</evidence>
<organism evidence="13 14">
    <name type="scientific">Xanthobacter tagetidis</name>
    <dbReference type="NCBI Taxonomy" id="60216"/>
    <lineage>
        <taxon>Bacteria</taxon>
        <taxon>Pseudomonadati</taxon>
        <taxon>Pseudomonadota</taxon>
        <taxon>Alphaproteobacteria</taxon>
        <taxon>Hyphomicrobiales</taxon>
        <taxon>Xanthobacteraceae</taxon>
        <taxon>Xanthobacter</taxon>
    </lineage>
</organism>
<reference evidence="13 14" key="1">
    <citation type="submission" date="2018-10" db="EMBL/GenBank/DDBJ databases">
        <title>Xanthobacter tagetidis genome sequencing and assembly.</title>
        <authorList>
            <person name="Maclea K.S."/>
            <person name="Goen A.E."/>
            <person name="Fatima S.A."/>
        </authorList>
    </citation>
    <scope>NUCLEOTIDE SEQUENCE [LARGE SCALE GENOMIC DNA]</scope>
    <source>
        <strain evidence="13 14">ATCC 700314</strain>
    </source>
</reference>
<dbReference type="Pfam" id="PF12697">
    <property type="entry name" value="Abhydrolase_6"/>
    <property type="match status" value="1"/>
</dbReference>
<evidence type="ECO:0000256" key="7">
    <source>
        <dbReference type="ARBA" id="ARBA00042645"/>
    </source>
</evidence>
<evidence type="ECO:0000256" key="3">
    <source>
        <dbReference type="ARBA" id="ARBA00022946"/>
    </source>
</evidence>
<protein>
    <recommendedName>
        <fullName evidence="5">Palmitoyl-protein thioesterase ABHD10, mitochondrial</fullName>
        <ecNumber evidence="4">3.1.1.93</ecNumber>
        <ecNumber evidence="1">3.1.2.22</ecNumber>
    </recommendedName>
    <alternativeName>
        <fullName evidence="7">Acyl-protein thioesterase ABHD10</fullName>
    </alternativeName>
    <alternativeName>
        <fullName evidence="8">Alpha/beta hydrolase domain-containing protein 10</fullName>
    </alternativeName>
    <alternativeName>
        <fullName evidence="6">Mycophenolic acid acyl-glucuronide esterase, mitochondrial</fullName>
    </alternativeName>
</protein>
<dbReference type="InterPro" id="IPR029058">
    <property type="entry name" value="AB_hydrolase_fold"/>
</dbReference>
<evidence type="ECO:0000256" key="6">
    <source>
        <dbReference type="ARBA" id="ARBA00041520"/>
    </source>
</evidence>
<evidence type="ECO:0000256" key="5">
    <source>
        <dbReference type="ARBA" id="ARBA00039314"/>
    </source>
</evidence>
<gene>
    <name evidence="13" type="ORF">D9R14_09875</name>
</gene>
<comment type="catalytic activity">
    <reaction evidence="11">
        <text>mycophenolic acid O-acyl-beta-D-glucuronide + H2O = mycophenolate + D-glucuronate + H(+)</text>
        <dbReference type="Rhea" id="RHEA:34179"/>
        <dbReference type="ChEBI" id="CHEBI:15377"/>
        <dbReference type="ChEBI" id="CHEBI:15378"/>
        <dbReference type="ChEBI" id="CHEBI:58720"/>
        <dbReference type="ChEBI" id="CHEBI:62932"/>
        <dbReference type="ChEBI" id="CHEBI:66982"/>
        <dbReference type="EC" id="3.1.1.93"/>
    </reaction>
    <physiologicalReaction direction="left-to-right" evidence="11">
        <dbReference type="Rhea" id="RHEA:34180"/>
    </physiologicalReaction>
</comment>
<evidence type="ECO:0000259" key="12">
    <source>
        <dbReference type="Pfam" id="PF12697"/>
    </source>
</evidence>
<dbReference type="PANTHER" id="PTHR16138:SF7">
    <property type="entry name" value="PALMITOYL-PROTEIN THIOESTERASE ABHD10, MITOCHONDRIAL"/>
    <property type="match status" value="1"/>
</dbReference>
<accession>A0A3L7AFF8</accession>
<evidence type="ECO:0000313" key="14">
    <source>
        <dbReference type="Proteomes" id="UP000269692"/>
    </source>
</evidence>
<proteinExistence type="predicted"/>
<dbReference type="EC" id="3.1.2.22" evidence="1"/>
<evidence type="ECO:0000313" key="13">
    <source>
        <dbReference type="EMBL" id="RLP79129.1"/>
    </source>
</evidence>
<dbReference type="EMBL" id="RCTF01000006">
    <property type="protein sequence ID" value="RLP79129.1"/>
    <property type="molecule type" value="Genomic_DNA"/>
</dbReference>